<sequence>MIFLSISPSAFTKLVISSQRSEVCLTNGHISKDDLWLLDMEPRPSYITVEISLLLTVVSIVACRLL</sequence>
<evidence type="ECO:0000313" key="1">
    <source>
        <dbReference type="EMBL" id="KAI3708851.1"/>
    </source>
</evidence>
<reference evidence="2" key="1">
    <citation type="journal article" date="2022" name="Mol. Ecol. Resour.">
        <title>The genomes of chicory, endive, great burdock and yacon provide insights into Asteraceae palaeo-polyploidization history and plant inulin production.</title>
        <authorList>
            <person name="Fan W."/>
            <person name="Wang S."/>
            <person name="Wang H."/>
            <person name="Wang A."/>
            <person name="Jiang F."/>
            <person name="Liu H."/>
            <person name="Zhao H."/>
            <person name="Xu D."/>
            <person name="Zhang Y."/>
        </authorList>
    </citation>
    <scope>NUCLEOTIDE SEQUENCE [LARGE SCALE GENOMIC DNA]</scope>
    <source>
        <strain evidence="2">cv. Punajuju</strain>
    </source>
</reference>
<comment type="caution">
    <text evidence="1">The sequence shown here is derived from an EMBL/GenBank/DDBJ whole genome shotgun (WGS) entry which is preliminary data.</text>
</comment>
<dbReference type="Proteomes" id="UP001055811">
    <property type="component" value="Linkage Group LG07"/>
</dbReference>
<name>A0ACB9AH64_CICIN</name>
<organism evidence="1 2">
    <name type="scientific">Cichorium intybus</name>
    <name type="common">Chicory</name>
    <dbReference type="NCBI Taxonomy" id="13427"/>
    <lineage>
        <taxon>Eukaryota</taxon>
        <taxon>Viridiplantae</taxon>
        <taxon>Streptophyta</taxon>
        <taxon>Embryophyta</taxon>
        <taxon>Tracheophyta</taxon>
        <taxon>Spermatophyta</taxon>
        <taxon>Magnoliopsida</taxon>
        <taxon>eudicotyledons</taxon>
        <taxon>Gunneridae</taxon>
        <taxon>Pentapetalae</taxon>
        <taxon>asterids</taxon>
        <taxon>campanulids</taxon>
        <taxon>Asterales</taxon>
        <taxon>Asteraceae</taxon>
        <taxon>Cichorioideae</taxon>
        <taxon>Cichorieae</taxon>
        <taxon>Cichoriinae</taxon>
        <taxon>Cichorium</taxon>
    </lineage>
</organism>
<gene>
    <name evidence="1" type="ORF">L2E82_38357</name>
</gene>
<proteinExistence type="predicted"/>
<dbReference type="EMBL" id="CM042015">
    <property type="protein sequence ID" value="KAI3708851.1"/>
    <property type="molecule type" value="Genomic_DNA"/>
</dbReference>
<evidence type="ECO:0000313" key="2">
    <source>
        <dbReference type="Proteomes" id="UP001055811"/>
    </source>
</evidence>
<protein>
    <submittedName>
        <fullName evidence="1">Uncharacterized protein</fullName>
    </submittedName>
</protein>
<accession>A0ACB9AH64</accession>
<reference evidence="1 2" key="2">
    <citation type="journal article" date="2022" name="Mol. Ecol. Resour.">
        <title>The genomes of chicory, endive, great burdock and yacon provide insights into Asteraceae paleo-polyploidization history and plant inulin production.</title>
        <authorList>
            <person name="Fan W."/>
            <person name="Wang S."/>
            <person name="Wang H."/>
            <person name="Wang A."/>
            <person name="Jiang F."/>
            <person name="Liu H."/>
            <person name="Zhao H."/>
            <person name="Xu D."/>
            <person name="Zhang Y."/>
        </authorList>
    </citation>
    <scope>NUCLEOTIDE SEQUENCE [LARGE SCALE GENOMIC DNA]</scope>
    <source>
        <strain evidence="2">cv. Punajuju</strain>
        <tissue evidence="1">Leaves</tissue>
    </source>
</reference>
<keyword evidence="2" id="KW-1185">Reference proteome</keyword>